<feature type="transmembrane region" description="Helical" evidence="2">
    <location>
        <begin position="352"/>
        <end position="374"/>
    </location>
</feature>
<dbReference type="OrthoDB" id="44017at2759"/>
<reference evidence="3 4" key="1">
    <citation type="journal article" date="2015" name="Plant Cell">
        <title>Oil accumulation by the oleaginous diatom Fistulifera solaris as revealed by the genome and transcriptome.</title>
        <authorList>
            <person name="Tanaka T."/>
            <person name="Maeda Y."/>
            <person name="Veluchamy A."/>
            <person name="Tanaka M."/>
            <person name="Abida H."/>
            <person name="Marechal E."/>
            <person name="Bowler C."/>
            <person name="Muto M."/>
            <person name="Sunaga Y."/>
            <person name="Tanaka M."/>
            <person name="Yoshino T."/>
            <person name="Taniguchi T."/>
            <person name="Fukuda Y."/>
            <person name="Nemoto M."/>
            <person name="Matsumoto M."/>
            <person name="Wong P.S."/>
            <person name="Aburatani S."/>
            <person name="Fujibuchi W."/>
        </authorList>
    </citation>
    <scope>NUCLEOTIDE SEQUENCE [LARGE SCALE GENOMIC DNA]</scope>
    <source>
        <strain evidence="3 4">JPCC DA0580</strain>
    </source>
</reference>
<dbReference type="PANTHER" id="PTHR33802:SF2">
    <property type="entry name" value="EF-HAND DOMAIN-CONTAINING PROTEIN"/>
    <property type="match status" value="1"/>
</dbReference>
<feature type="transmembrane region" description="Helical" evidence="2">
    <location>
        <begin position="209"/>
        <end position="229"/>
    </location>
</feature>
<evidence type="ECO:0008006" key="5">
    <source>
        <dbReference type="Google" id="ProtNLM"/>
    </source>
</evidence>
<comment type="caution">
    <text evidence="3">The sequence shown here is derived from an EMBL/GenBank/DDBJ whole genome shotgun (WGS) entry which is preliminary data.</text>
</comment>
<evidence type="ECO:0000256" key="2">
    <source>
        <dbReference type="SAM" id="Phobius"/>
    </source>
</evidence>
<feature type="region of interest" description="Disordered" evidence="1">
    <location>
        <begin position="1"/>
        <end position="38"/>
    </location>
</feature>
<dbReference type="EMBL" id="BDSP01000092">
    <property type="protein sequence ID" value="GAX15362.1"/>
    <property type="molecule type" value="Genomic_DNA"/>
</dbReference>
<feature type="transmembrane region" description="Helical" evidence="2">
    <location>
        <begin position="250"/>
        <end position="275"/>
    </location>
</feature>
<feature type="transmembrane region" description="Helical" evidence="2">
    <location>
        <begin position="185"/>
        <end position="203"/>
    </location>
</feature>
<dbReference type="PANTHER" id="PTHR33802">
    <property type="entry name" value="SI:CH211-161H7.5-RELATED"/>
    <property type="match status" value="1"/>
</dbReference>
<protein>
    <recommendedName>
        <fullName evidence="5">Transmembrane protein</fullName>
    </recommendedName>
</protein>
<keyword evidence="4" id="KW-1185">Reference proteome</keyword>
<feature type="transmembrane region" description="Helical" evidence="2">
    <location>
        <begin position="108"/>
        <end position="132"/>
    </location>
</feature>
<dbReference type="AlphaFoldDB" id="A0A1Z5JND5"/>
<evidence type="ECO:0000256" key="1">
    <source>
        <dbReference type="SAM" id="MobiDB-lite"/>
    </source>
</evidence>
<gene>
    <name evidence="3" type="ORF">FisN_8Lh347</name>
</gene>
<dbReference type="InParanoid" id="A0A1Z5JND5"/>
<accession>A0A1Z5JND5</accession>
<organism evidence="3 4">
    <name type="scientific">Fistulifera solaris</name>
    <name type="common">Oleaginous diatom</name>
    <dbReference type="NCBI Taxonomy" id="1519565"/>
    <lineage>
        <taxon>Eukaryota</taxon>
        <taxon>Sar</taxon>
        <taxon>Stramenopiles</taxon>
        <taxon>Ochrophyta</taxon>
        <taxon>Bacillariophyta</taxon>
        <taxon>Bacillariophyceae</taxon>
        <taxon>Bacillariophycidae</taxon>
        <taxon>Naviculales</taxon>
        <taxon>Naviculaceae</taxon>
        <taxon>Fistulifera</taxon>
    </lineage>
</organism>
<evidence type="ECO:0000313" key="3">
    <source>
        <dbReference type="EMBL" id="GAX15362.1"/>
    </source>
</evidence>
<keyword evidence="2" id="KW-1133">Transmembrane helix</keyword>
<feature type="transmembrane region" description="Helical" evidence="2">
    <location>
        <begin position="281"/>
        <end position="302"/>
    </location>
</feature>
<evidence type="ECO:0000313" key="4">
    <source>
        <dbReference type="Proteomes" id="UP000198406"/>
    </source>
</evidence>
<feature type="transmembrane region" description="Helical" evidence="2">
    <location>
        <begin position="314"/>
        <end position="332"/>
    </location>
</feature>
<name>A0A1Z5JND5_FISSO</name>
<keyword evidence="2" id="KW-0472">Membrane</keyword>
<dbReference type="Proteomes" id="UP000198406">
    <property type="component" value="Unassembled WGS sequence"/>
</dbReference>
<keyword evidence="2" id="KW-0812">Transmembrane</keyword>
<proteinExistence type="predicted"/>
<sequence>MPTFEAASPAGESTTEFLLYSEEEGGGGGGGGFGTSTSTVEDEAFSSPVVYREDFSNSQREQLLYDETNGSVNRVRLTSSGEELHSLRRTLRRSFSQRRASHLNGLNFLNVVTYAAHLFVSYGIGIWGLNHILETRWEIIMKYETLVTPAHWAYYLWAPIVIMEGFFSLAQLLPHYRARSLIQDGTSFFFFYTFVIQTAWTFFFSFQLFILSFISVVGALLSLLSLLASQHKSLLSERRRNLVEYTLFRCPFYLHTGWMALMTLDHMCLLVRRYAPEHVGMQVAADILALAFMFAVAIVPLTLSTPVCWPQQDFIIPLVVIWSYIGIAWHLEDPSETMIDIYGEVIIHAVKYGSYFLAAAASCALVPCVVVWVAREFCTIRIVELDD</sequence>
<feature type="transmembrane region" description="Helical" evidence="2">
    <location>
        <begin position="152"/>
        <end position="173"/>
    </location>
</feature>